<dbReference type="Pfam" id="PF10607">
    <property type="entry name" value="CTLH"/>
    <property type="match status" value="1"/>
</dbReference>
<dbReference type="SMART" id="SM00757">
    <property type="entry name" value="CRA"/>
    <property type="match status" value="1"/>
</dbReference>
<evidence type="ECO:0000256" key="2">
    <source>
        <dbReference type="ARBA" id="ARBA00022490"/>
    </source>
</evidence>
<evidence type="ECO:0000313" key="10">
    <source>
        <dbReference type="Proteomes" id="UP001159405"/>
    </source>
</evidence>
<evidence type="ECO:0000259" key="8">
    <source>
        <dbReference type="PROSITE" id="PS51867"/>
    </source>
</evidence>
<comment type="caution">
    <text evidence="9">The sequence shown here is derived from an EMBL/GenBank/DDBJ whole genome shotgun (WGS) entry which is preliminary data.</text>
</comment>
<feature type="domain" description="CTLH" evidence="7">
    <location>
        <begin position="234"/>
        <end position="291"/>
    </location>
</feature>
<dbReference type="PANTHER" id="PTHR12170">
    <property type="entry name" value="MACROPHAGE ERYTHROBLAST ATTACHER-RELATED"/>
    <property type="match status" value="1"/>
</dbReference>
<feature type="non-terminal residue" evidence="9">
    <location>
        <position position="1"/>
    </location>
</feature>
<evidence type="ECO:0000256" key="4">
    <source>
        <dbReference type="ARBA" id="ARBA00022771"/>
    </source>
</evidence>
<dbReference type="InterPro" id="IPR044063">
    <property type="entry name" value="ZF_RING_GID"/>
</dbReference>
<organism evidence="9 10">
    <name type="scientific">Porites lobata</name>
    <dbReference type="NCBI Taxonomy" id="104759"/>
    <lineage>
        <taxon>Eukaryota</taxon>
        <taxon>Metazoa</taxon>
        <taxon>Cnidaria</taxon>
        <taxon>Anthozoa</taxon>
        <taxon>Hexacorallia</taxon>
        <taxon>Scleractinia</taxon>
        <taxon>Fungiina</taxon>
        <taxon>Poritidae</taxon>
        <taxon>Porites</taxon>
    </lineage>
</organism>
<reference evidence="9 10" key="1">
    <citation type="submission" date="2022-05" db="EMBL/GenBank/DDBJ databases">
        <authorList>
            <consortium name="Genoscope - CEA"/>
            <person name="William W."/>
        </authorList>
    </citation>
    <scope>NUCLEOTIDE SEQUENCE [LARGE SCALE GENOMIC DNA]</scope>
</reference>
<keyword evidence="4 6" id="KW-0863">Zinc-finger</keyword>
<dbReference type="PROSITE" id="PS50897">
    <property type="entry name" value="CTLH"/>
    <property type="match status" value="1"/>
</dbReference>
<dbReference type="EMBL" id="CALNXK010000070">
    <property type="protein sequence ID" value="CAH3142938.1"/>
    <property type="molecule type" value="Genomic_DNA"/>
</dbReference>
<dbReference type="InterPro" id="IPR024964">
    <property type="entry name" value="CTLH/CRA"/>
</dbReference>
<evidence type="ECO:0000256" key="1">
    <source>
        <dbReference type="ARBA" id="ARBA00004496"/>
    </source>
</evidence>
<feature type="domain" description="RING-Gid-type" evidence="8">
    <location>
        <begin position="415"/>
        <end position="466"/>
    </location>
</feature>
<evidence type="ECO:0000256" key="6">
    <source>
        <dbReference type="PROSITE-ProRule" id="PRU01215"/>
    </source>
</evidence>
<dbReference type="InterPro" id="IPR013083">
    <property type="entry name" value="Znf_RING/FYVE/PHD"/>
</dbReference>
<evidence type="ECO:0000259" key="7">
    <source>
        <dbReference type="PROSITE" id="PS50897"/>
    </source>
</evidence>
<dbReference type="Gene3D" id="3.30.40.10">
    <property type="entry name" value="Zinc/RING finger domain, C3HC4 (zinc finger)"/>
    <property type="match status" value="1"/>
</dbReference>
<comment type="subcellular location">
    <subcellularLocation>
        <location evidence="1">Cytoplasm</location>
    </subcellularLocation>
</comment>
<feature type="zinc finger region" description="RING-Gid-type" evidence="6">
    <location>
        <begin position="415"/>
        <end position="466"/>
    </location>
</feature>
<keyword evidence="5" id="KW-0862">Zinc</keyword>
<sequence>SDVASNVSSHRGFVEKVFQHGFFVVQVAQLTTNDGIFVDLFGLLLHPNKFISFGNCSTITPHCLSVFCSVTKLILVYECQTKMDACLTVEREQDRLAKKYTNIKEHTDSSLTELINQITSLQEELSKAGKEDEVSPVQLHFLNQSSRKVKDTVAKVATEHKELHGGISKIGKAIDRNFVVDNTTCSQPGVFDGDNASLLNEVICEHLLRQGRLDIAEQLIMEANLQLDDSRKEPFTELNRILEACRDRNLDPALQWAQSRHKELKVRGSSLEFRLHKLKFLDLLREGHHREALQYSKHFARFASDHTKEVQQLMACLLYSRTGLENSPYASLLDPVHWLDICDIFAKDACALLGLSLESPLQVCVTAGCVALPSLLQLRQVMQQQQVAGVWTSKDELPVEVDLGPRYRYHSRFACPILRQQCTDSNPPVRLSCGHVISRDALTKLTNGNNNHCALFSFIRVKCPYCPLEMTPSDARQINFY</sequence>
<keyword evidence="2" id="KW-0963">Cytoplasm</keyword>
<dbReference type="Proteomes" id="UP001159405">
    <property type="component" value="Unassembled WGS sequence"/>
</dbReference>
<dbReference type="SUPFAM" id="SSF57850">
    <property type="entry name" value="RING/U-box"/>
    <property type="match status" value="1"/>
</dbReference>
<accession>A0ABN8PFR9</accession>
<name>A0ABN8PFR9_9CNID</name>
<proteinExistence type="predicted"/>
<evidence type="ECO:0000313" key="9">
    <source>
        <dbReference type="EMBL" id="CAH3142938.1"/>
    </source>
</evidence>
<keyword evidence="3" id="KW-0479">Metal-binding</keyword>
<keyword evidence="10" id="KW-1185">Reference proteome</keyword>
<dbReference type="InterPro" id="IPR045098">
    <property type="entry name" value="Fyv10_fam"/>
</dbReference>
<dbReference type="InterPro" id="IPR013144">
    <property type="entry name" value="CRA_dom"/>
</dbReference>
<dbReference type="PROSITE" id="PS51867">
    <property type="entry name" value="ZF_RING_GID"/>
    <property type="match status" value="1"/>
</dbReference>
<evidence type="ECO:0000256" key="3">
    <source>
        <dbReference type="ARBA" id="ARBA00022723"/>
    </source>
</evidence>
<dbReference type="SMART" id="SM00668">
    <property type="entry name" value="CTLH"/>
    <property type="match status" value="1"/>
</dbReference>
<dbReference type="InterPro" id="IPR006595">
    <property type="entry name" value="CTLH_C"/>
</dbReference>
<protein>
    <submittedName>
        <fullName evidence="9">Uncharacterized protein</fullName>
    </submittedName>
</protein>
<evidence type="ECO:0000256" key="5">
    <source>
        <dbReference type="ARBA" id="ARBA00022833"/>
    </source>
</evidence>
<gene>
    <name evidence="9" type="ORF">PLOB_00043141</name>
</gene>
<dbReference type="PANTHER" id="PTHR12170:SF3">
    <property type="entry name" value="GH10162P"/>
    <property type="match status" value="1"/>
</dbReference>